<protein>
    <submittedName>
        <fullName evidence="1">KAT8 regulatory NSL complex subunit 3</fullName>
    </submittedName>
</protein>
<reference evidence="1" key="1">
    <citation type="journal article" date="2016" name="Mol. Ecol. Resour.">
        <title>Evaluation of the impact of RNA preservation methods of spiders for de novo transcriptome assembly.</title>
        <authorList>
            <person name="Kono N."/>
            <person name="Nakamura H."/>
            <person name="Ito Y."/>
            <person name="Tomita M."/>
            <person name="Arakawa K."/>
        </authorList>
    </citation>
    <scope>NUCLEOTIDE SEQUENCE</scope>
    <source>
        <tissue evidence="1">Whole body</tissue>
    </source>
</reference>
<dbReference type="OrthoDB" id="6415022at2759"/>
<dbReference type="GO" id="GO:0045944">
    <property type="term" value="P:positive regulation of transcription by RNA polymerase II"/>
    <property type="evidence" value="ECO:0007669"/>
    <property type="project" value="TreeGrafter"/>
</dbReference>
<evidence type="ECO:0000313" key="1">
    <source>
        <dbReference type="EMBL" id="LAA08526.1"/>
    </source>
</evidence>
<dbReference type="GO" id="GO:0044545">
    <property type="term" value="C:NSL complex"/>
    <property type="evidence" value="ECO:0007669"/>
    <property type="project" value="TreeGrafter"/>
</dbReference>
<organism evidence="1">
    <name type="scientific">Parasteatoda tepidariorum</name>
    <name type="common">Common house spider</name>
    <name type="synonym">Achaearanea tepidariorum</name>
    <dbReference type="NCBI Taxonomy" id="114398"/>
    <lineage>
        <taxon>Eukaryota</taxon>
        <taxon>Metazoa</taxon>
        <taxon>Ecdysozoa</taxon>
        <taxon>Arthropoda</taxon>
        <taxon>Chelicerata</taxon>
        <taxon>Arachnida</taxon>
        <taxon>Araneae</taxon>
        <taxon>Araneomorphae</taxon>
        <taxon>Entelegynae</taxon>
        <taxon>Araneoidea</taxon>
        <taxon>Theridiidae</taxon>
        <taxon>Parasteatoda</taxon>
    </lineage>
</organism>
<sequence>MSFEIKYMSVEQYLRKVSGQEKETLIIDHNYVKPWNAHPDSHRTKPARLIFMKGLQRYPHPSYNINENEEIDIETCDEPITSPFDNMSTRKVIDELERNLQFSAHFSDVERKPEELDLDSCDPHQKKLYQQVIRIVNSDRLAKLTFRGTVDEPLKRRIATDKTSRQLRQMFGMVFWNIELLSWLHKKLLSSDVSIMISYVEILQTLRAKVPLLVDRILQACTGFAANDTVIQY</sequence>
<dbReference type="InterPro" id="IPR026555">
    <property type="entry name" value="NSL3/Tex30"/>
</dbReference>
<dbReference type="EMBL" id="IAAA01033528">
    <property type="protein sequence ID" value="LAA08526.1"/>
    <property type="molecule type" value="mRNA"/>
</dbReference>
<name>A0A2L2YK87_PARTP</name>
<dbReference type="AlphaFoldDB" id="A0A2L2YK87"/>
<proteinExistence type="evidence at transcript level"/>
<accession>A0A2L2YK87</accession>
<dbReference type="PANTHER" id="PTHR13136">
    <property type="entry name" value="TESTIS DEVELOPMENT PROTEIN PRTD"/>
    <property type="match status" value="1"/>
</dbReference>
<dbReference type="PANTHER" id="PTHR13136:SF16">
    <property type="entry name" value="KAT8 REGULATORY NSL COMPLEX SUBUNIT 3"/>
    <property type="match status" value="1"/>
</dbReference>